<accession>A0A0Q0YKK3</accession>
<dbReference type="Pfam" id="PF13274">
    <property type="entry name" value="SocA_Panacea"/>
    <property type="match status" value="1"/>
</dbReference>
<reference evidence="2 3" key="1">
    <citation type="submission" date="2015-10" db="EMBL/GenBank/DDBJ databases">
        <title>Corynebacteirum lowii and Corynebacterium oculi species nova, derived from human clinical disease and and emended description of Corynebacterium mastiditis.</title>
        <authorList>
            <person name="Bernard K."/>
            <person name="Pacheco A.L."/>
            <person name="Mcdougall C."/>
            <person name="Burtx T."/>
            <person name="Weibe D."/>
            <person name="Tyler S."/>
            <person name="Olson A.B."/>
            <person name="Cnockaert M."/>
            <person name="Eguchi H."/>
            <person name="Kuwahara T."/>
            <person name="Nakayama-Imaohji H."/>
            <person name="Boudewijins M."/>
            <person name="Van Hoecke F."/>
            <person name="Bernier A.-M."/>
            <person name="Vandamme P."/>
        </authorList>
    </citation>
    <scope>NUCLEOTIDE SEQUENCE [LARGE SCALE GENOMIC DNA]</scope>
    <source>
        <strain evidence="2 3">NML 130206</strain>
    </source>
</reference>
<dbReference type="InterPro" id="IPR025272">
    <property type="entry name" value="SocA_Panacea"/>
</dbReference>
<proteinExistence type="predicted"/>
<dbReference type="Proteomes" id="UP000050488">
    <property type="component" value="Unassembled WGS sequence"/>
</dbReference>
<keyword evidence="3" id="KW-1185">Reference proteome</keyword>
<evidence type="ECO:0000259" key="1">
    <source>
        <dbReference type="Pfam" id="PF13274"/>
    </source>
</evidence>
<comment type="caution">
    <text evidence="2">The sequence shown here is derived from an EMBL/GenBank/DDBJ whole genome shotgun (WGS) entry which is preliminary data.</text>
</comment>
<protein>
    <recommendedName>
        <fullName evidence="1">Antitoxin SocA-like Panacea domain-containing protein</fullName>
    </recommendedName>
</protein>
<feature type="domain" description="Antitoxin SocA-like Panacea" evidence="1">
    <location>
        <begin position="28"/>
        <end position="118"/>
    </location>
</feature>
<dbReference type="EMBL" id="LKEV01000001">
    <property type="protein sequence ID" value="KQB87459.1"/>
    <property type="molecule type" value="Genomic_DNA"/>
</dbReference>
<evidence type="ECO:0000313" key="2">
    <source>
        <dbReference type="EMBL" id="KQB87459.1"/>
    </source>
</evidence>
<organism evidence="2 3">
    <name type="scientific">Corynebacterium lowii</name>
    <dbReference type="NCBI Taxonomy" id="1544413"/>
    <lineage>
        <taxon>Bacteria</taxon>
        <taxon>Bacillati</taxon>
        <taxon>Actinomycetota</taxon>
        <taxon>Actinomycetes</taxon>
        <taxon>Mycobacteriales</taxon>
        <taxon>Corynebacteriaceae</taxon>
        <taxon>Corynebacterium</taxon>
    </lineage>
</organism>
<dbReference type="AlphaFoldDB" id="A0A0Q0YKK3"/>
<gene>
    <name evidence="2" type="ORF">Clow_00518</name>
</gene>
<evidence type="ECO:0000313" key="3">
    <source>
        <dbReference type="Proteomes" id="UP000050488"/>
    </source>
</evidence>
<name>A0A0Q0YKK3_9CORY</name>
<dbReference type="STRING" id="1544413.Clow_00518"/>
<dbReference type="PATRIC" id="fig|1544413.3.peg.522"/>
<sequence length="192" mass="22001">MDRRVSAVDVAAYIEGMVSLDEGGAMKIQKLTYYAQAWSLAWRGIPLFDDEVQAWRDGPVVPNLYRENKYKRVNGKLAAASRDLSDVQKAVVEAVVDFYGDFSAQELSDRTHKEEPWQRARRGLKQEERGREVITVKEMRNFYMKQALMEERRSVPSAPSETLSSADVAKVEEVGRQQAKKWAATLEWLKDK</sequence>